<evidence type="ECO:0000313" key="1">
    <source>
        <dbReference type="EMBL" id="KRX40899.1"/>
    </source>
</evidence>
<organism evidence="1 2">
    <name type="scientific">Trichinella murrelli</name>
    <dbReference type="NCBI Taxonomy" id="144512"/>
    <lineage>
        <taxon>Eukaryota</taxon>
        <taxon>Metazoa</taxon>
        <taxon>Ecdysozoa</taxon>
        <taxon>Nematoda</taxon>
        <taxon>Enoplea</taxon>
        <taxon>Dorylaimia</taxon>
        <taxon>Trichinellida</taxon>
        <taxon>Trichinellidae</taxon>
        <taxon>Trichinella</taxon>
    </lineage>
</organism>
<accession>A0A0V0TQX8</accession>
<dbReference type="EMBL" id="JYDJ01000185">
    <property type="protein sequence ID" value="KRX40899.1"/>
    <property type="molecule type" value="Genomic_DNA"/>
</dbReference>
<dbReference type="AlphaFoldDB" id="A0A0V0TQX8"/>
<name>A0A0V0TQX8_9BILA</name>
<reference evidence="1 2" key="1">
    <citation type="submission" date="2015-01" db="EMBL/GenBank/DDBJ databases">
        <title>Evolution of Trichinella species and genotypes.</title>
        <authorList>
            <person name="Korhonen P.K."/>
            <person name="Edoardo P."/>
            <person name="Giuseppe L.R."/>
            <person name="Gasser R.B."/>
        </authorList>
    </citation>
    <scope>NUCLEOTIDE SEQUENCE [LARGE SCALE GENOMIC DNA]</scope>
    <source>
        <strain evidence="1">ISS417</strain>
    </source>
</reference>
<proteinExistence type="predicted"/>
<sequence>MSNHKDNQKIRRLTIPSLTASKYALLSQLRVAMKLPKWLFKFRRLANISTTSSRSYRMLMTIFCKVLFQLTIEKKLIRCNLTRCICKKNNTIVRRYSSALWISGIIFEKEFNAYFTEQLSSVENRMYMLSVFQMITVRGVHFRCPSASMAAKLSRYKALLCRLLSVCTNAKRPLGAAGTVAQDVTKSPPCKQLTSKETATISGSEAQTCGTGQACFIEQSTLHHSSSSSSSSSSSGGSSIRRKLVIRQMLLVHG</sequence>
<keyword evidence="2" id="KW-1185">Reference proteome</keyword>
<protein>
    <submittedName>
        <fullName evidence="1">Uncharacterized protein</fullName>
    </submittedName>
</protein>
<evidence type="ECO:0000313" key="2">
    <source>
        <dbReference type="Proteomes" id="UP000055048"/>
    </source>
</evidence>
<gene>
    <name evidence="1" type="ORF">T05_2217</name>
</gene>
<comment type="caution">
    <text evidence="1">The sequence shown here is derived from an EMBL/GenBank/DDBJ whole genome shotgun (WGS) entry which is preliminary data.</text>
</comment>
<dbReference type="Proteomes" id="UP000055048">
    <property type="component" value="Unassembled WGS sequence"/>
</dbReference>